<gene>
    <name evidence="13" type="ORF">A2G96_28845</name>
</gene>
<reference evidence="13 14" key="1">
    <citation type="submission" date="2016-03" db="EMBL/GenBank/DDBJ databases">
        <title>Complete genome sequence of a novel chlorpyrifos degrading bacterium, Cupriavidus nantongensis sp. X1.</title>
        <authorList>
            <person name="Fang L."/>
        </authorList>
    </citation>
    <scope>NUCLEOTIDE SEQUENCE [LARGE SCALE GENOMIC DNA]</scope>
    <source>
        <strain evidence="13 14">X1</strain>
    </source>
</reference>
<dbReference type="InterPro" id="IPR050298">
    <property type="entry name" value="Gram-neg_bact_OMP"/>
</dbReference>
<dbReference type="EMBL" id="CP014845">
    <property type="protein sequence ID" value="AMR81767.1"/>
    <property type="molecule type" value="Genomic_DNA"/>
</dbReference>
<dbReference type="Gene3D" id="2.40.160.10">
    <property type="entry name" value="Porin"/>
    <property type="match status" value="1"/>
</dbReference>
<evidence type="ECO:0000256" key="11">
    <source>
        <dbReference type="SAM" id="SignalP"/>
    </source>
</evidence>
<feature type="chain" id="PRO_5007498350" evidence="11">
    <location>
        <begin position="24"/>
        <end position="355"/>
    </location>
</feature>
<dbReference type="InterPro" id="IPR033900">
    <property type="entry name" value="Gram_neg_porin_domain"/>
</dbReference>
<dbReference type="PANTHER" id="PTHR34501">
    <property type="entry name" value="PROTEIN YDDL-RELATED"/>
    <property type="match status" value="1"/>
</dbReference>
<sequence>MQPKHSALAAAAIAASLAQPALAQSSVTLYGQVDAFVGSTRAAGGERTAIVGAGGMQTSYWGMRGAEDLGDGLKAIFDLNGFYRVDTGRFGRSDADGFLTRSAYVGLQSSKYGTVRLGRNTTPYFLSTILFNPLVDSYNFSPSIFHTYRTATDGRVFDPGIIGDSGWSNSVVYSSPTAGGLTANLIYAFGEQPGSPGQNKWGGNVTWFNGAFAATAALQQVRFNGIPGDVTAPAALAGFDKQTAAQLGVTYDFGVAKLFGQAQYIRTAINGAQGDIRHANGQVGASIPAGGGNVLVSYAYGNTRNDAAGMGRHTAGIAYDYNLSKRTDLYAAYFYDRVTGRPHAETIGAGMRHRF</sequence>
<keyword evidence="8" id="KW-0626">Porin</keyword>
<feature type="signal peptide" evidence="11">
    <location>
        <begin position="1"/>
        <end position="23"/>
    </location>
</feature>
<evidence type="ECO:0000256" key="9">
    <source>
        <dbReference type="ARBA" id="ARBA00023136"/>
    </source>
</evidence>
<dbReference type="SUPFAM" id="SSF56935">
    <property type="entry name" value="Porins"/>
    <property type="match status" value="1"/>
</dbReference>
<dbReference type="Proteomes" id="UP000075238">
    <property type="component" value="Chromosome 2"/>
</dbReference>
<dbReference type="GO" id="GO:0006811">
    <property type="term" value="P:monoatomic ion transport"/>
    <property type="evidence" value="ECO:0007669"/>
    <property type="project" value="UniProtKB-KW"/>
</dbReference>
<dbReference type="GO" id="GO:0015288">
    <property type="term" value="F:porin activity"/>
    <property type="evidence" value="ECO:0007669"/>
    <property type="project" value="UniProtKB-KW"/>
</dbReference>
<comment type="subcellular location">
    <subcellularLocation>
        <location evidence="1">Cell outer membrane</location>
        <topology evidence="1">Multi-pass membrane protein</topology>
    </subcellularLocation>
</comment>
<keyword evidence="10" id="KW-0998">Cell outer membrane</keyword>
<dbReference type="OrthoDB" id="6975458at2"/>
<protein>
    <submittedName>
        <fullName evidence="13">Porin</fullName>
    </submittedName>
</protein>
<evidence type="ECO:0000256" key="3">
    <source>
        <dbReference type="ARBA" id="ARBA00022448"/>
    </source>
</evidence>
<evidence type="ECO:0000256" key="5">
    <source>
        <dbReference type="ARBA" id="ARBA00022692"/>
    </source>
</evidence>
<dbReference type="KEGG" id="cnan:A2G96_28845"/>
<dbReference type="CDD" id="cd00342">
    <property type="entry name" value="gram_neg_porins"/>
    <property type="match status" value="1"/>
</dbReference>
<evidence type="ECO:0000256" key="2">
    <source>
        <dbReference type="ARBA" id="ARBA00011233"/>
    </source>
</evidence>
<dbReference type="PANTHER" id="PTHR34501:SF9">
    <property type="entry name" value="MAJOR OUTER MEMBRANE PROTEIN P.IA"/>
    <property type="match status" value="1"/>
</dbReference>
<dbReference type="RefSeq" id="WP_062803558.1">
    <property type="nucleotide sequence ID" value="NZ_CP014845.1"/>
</dbReference>
<name>A0A142JUK5_9BURK</name>
<comment type="subunit">
    <text evidence="2">Homotrimer.</text>
</comment>
<evidence type="ECO:0000256" key="7">
    <source>
        <dbReference type="ARBA" id="ARBA00023065"/>
    </source>
</evidence>
<organism evidence="13 14">
    <name type="scientific">Cupriavidus nantongensis</name>
    <dbReference type="NCBI Taxonomy" id="1796606"/>
    <lineage>
        <taxon>Bacteria</taxon>
        <taxon>Pseudomonadati</taxon>
        <taxon>Pseudomonadota</taxon>
        <taxon>Betaproteobacteria</taxon>
        <taxon>Burkholderiales</taxon>
        <taxon>Burkholderiaceae</taxon>
        <taxon>Cupriavidus</taxon>
    </lineage>
</organism>
<dbReference type="Pfam" id="PF13609">
    <property type="entry name" value="Porin_4"/>
    <property type="match status" value="1"/>
</dbReference>
<keyword evidence="4" id="KW-1134">Transmembrane beta strand</keyword>
<evidence type="ECO:0000313" key="14">
    <source>
        <dbReference type="Proteomes" id="UP000075238"/>
    </source>
</evidence>
<evidence type="ECO:0000313" key="13">
    <source>
        <dbReference type="EMBL" id="AMR81767.1"/>
    </source>
</evidence>
<evidence type="ECO:0000256" key="4">
    <source>
        <dbReference type="ARBA" id="ARBA00022452"/>
    </source>
</evidence>
<keyword evidence="5" id="KW-0812">Transmembrane</keyword>
<dbReference type="STRING" id="1796606.A2G96_28845"/>
<keyword evidence="7" id="KW-0406">Ion transport</keyword>
<evidence type="ECO:0000256" key="6">
    <source>
        <dbReference type="ARBA" id="ARBA00022729"/>
    </source>
</evidence>
<evidence type="ECO:0000256" key="10">
    <source>
        <dbReference type="ARBA" id="ARBA00023237"/>
    </source>
</evidence>
<keyword evidence="3" id="KW-0813">Transport</keyword>
<dbReference type="GO" id="GO:0009279">
    <property type="term" value="C:cell outer membrane"/>
    <property type="evidence" value="ECO:0007669"/>
    <property type="project" value="UniProtKB-SubCell"/>
</dbReference>
<keyword evidence="14" id="KW-1185">Reference proteome</keyword>
<dbReference type="InterPro" id="IPR023614">
    <property type="entry name" value="Porin_dom_sf"/>
</dbReference>
<keyword evidence="6 11" id="KW-0732">Signal</keyword>
<feature type="domain" description="Porin" evidence="12">
    <location>
        <begin position="9"/>
        <end position="339"/>
    </location>
</feature>
<keyword evidence="9" id="KW-0472">Membrane</keyword>
<proteinExistence type="predicted"/>
<evidence type="ECO:0000256" key="1">
    <source>
        <dbReference type="ARBA" id="ARBA00004571"/>
    </source>
</evidence>
<evidence type="ECO:0000259" key="12">
    <source>
        <dbReference type="Pfam" id="PF13609"/>
    </source>
</evidence>
<dbReference type="GO" id="GO:0046930">
    <property type="term" value="C:pore complex"/>
    <property type="evidence" value="ECO:0007669"/>
    <property type="project" value="UniProtKB-KW"/>
</dbReference>
<accession>A0A142JUK5</accession>
<evidence type="ECO:0000256" key="8">
    <source>
        <dbReference type="ARBA" id="ARBA00023114"/>
    </source>
</evidence>
<dbReference type="AlphaFoldDB" id="A0A142JUK5"/>